<dbReference type="InterPro" id="IPR000551">
    <property type="entry name" value="MerR-type_HTH_dom"/>
</dbReference>
<organism evidence="4 5">
    <name type="scientific">Lentzea kristufekii</name>
    <dbReference type="NCBI Taxonomy" id="3095430"/>
    <lineage>
        <taxon>Bacteria</taxon>
        <taxon>Bacillati</taxon>
        <taxon>Actinomycetota</taxon>
        <taxon>Actinomycetes</taxon>
        <taxon>Pseudonocardiales</taxon>
        <taxon>Pseudonocardiaceae</taxon>
        <taxon>Lentzea</taxon>
    </lineage>
</organism>
<feature type="region of interest" description="Disordered" evidence="2">
    <location>
        <begin position="347"/>
        <end position="399"/>
    </location>
</feature>
<evidence type="ECO:0000313" key="5">
    <source>
        <dbReference type="Proteomes" id="UP001271792"/>
    </source>
</evidence>
<dbReference type="Pfam" id="PF13411">
    <property type="entry name" value="MerR_1"/>
    <property type="match status" value="1"/>
</dbReference>
<evidence type="ECO:0000259" key="3">
    <source>
        <dbReference type="PROSITE" id="PS50937"/>
    </source>
</evidence>
<evidence type="ECO:0000256" key="2">
    <source>
        <dbReference type="SAM" id="MobiDB-lite"/>
    </source>
</evidence>
<feature type="compositionally biased region" description="Low complexity" evidence="2">
    <location>
        <begin position="347"/>
        <end position="397"/>
    </location>
</feature>
<dbReference type="PANTHER" id="PTHR30204">
    <property type="entry name" value="REDOX-CYCLING DRUG-SENSING TRANSCRIPTIONAL ACTIVATOR SOXR"/>
    <property type="match status" value="1"/>
</dbReference>
<dbReference type="EMBL" id="JAXAVV010000003">
    <property type="protein sequence ID" value="MDX8049288.1"/>
    <property type="molecule type" value="Genomic_DNA"/>
</dbReference>
<proteinExistence type="predicted"/>
<dbReference type="SMART" id="SM00422">
    <property type="entry name" value="HTH_MERR"/>
    <property type="match status" value="1"/>
</dbReference>
<feature type="domain" description="HTH merR-type" evidence="3">
    <location>
        <begin position="3"/>
        <end position="72"/>
    </location>
</feature>
<protein>
    <submittedName>
        <fullName evidence="4">MerR family transcriptional regulator</fullName>
    </submittedName>
</protein>
<dbReference type="PANTHER" id="PTHR30204:SF93">
    <property type="entry name" value="HTH MERR-TYPE DOMAIN-CONTAINING PROTEIN"/>
    <property type="match status" value="1"/>
</dbReference>
<accession>A0ABU4TMG5</accession>
<dbReference type="InterPro" id="IPR047057">
    <property type="entry name" value="MerR_fam"/>
</dbReference>
<evidence type="ECO:0000313" key="4">
    <source>
        <dbReference type="EMBL" id="MDX8049288.1"/>
    </source>
</evidence>
<dbReference type="CDD" id="cd00592">
    <property type="entry name" value="HTH_MerR-like"/>
    <property type="match status" value="1"/>
</dbReference>
<reference evidence="4 5" key="1">
    <citation type="submission" date="2023-11" db="EMBL/GenBank/DDBJ databases">
        <title>Lentzea sokolovensis, sp. nov., Lentzea kristufkii, sp. nov., and Lentzea miocenensis, sp. nov., rare actinobacteria from Sokolov Coal Basin, Miocene lacustrine sediment, Czech Republic.</title>
        <authorList>
            <person name="Lara A."/>
            <person name="Kotroba L."/>
            <person name="Nouioui I."/>
            <person name="Neumann-Schaal M."/>
            <person name="Mast Y."/>
            <person name="Chronakova A."/>
        </authorList>
    </citation>
    <scope>NUCLEOTIDE SEQUENCE [LARGE SCALE GENOMIC DNA]</scope>
    <source>
        <strain evidence="4 5">BCCO 10_0798</strain>
    </source>
</reference>
<dbReference type="RefSeq" id="WP_319983351.1">
    <property type="nucleotide sequence ID" value="NZ_JAXAVV010000003.1"/>
</dbReference>
<feature type="compositionally biased region" description="Basic and acidic residues" evidence="2">
    <location>
        <begin position="189"/>
        <end position="199"/>
    </location>
</feature>
<dbReference type="Proteomes" id="UP001271792">
    <property type="component" value="Unassembled WGS sequence"/>
</dbReference>
<dbReference type="PROSITE" id="PS50937">
    <property type="entry name" value="HTH_MERR_2"/>
    <property type="match status" value="1"/>
</dbReference>
<dbReference type="Gene3D" id="1.10.1660.10">
    <property type="match status" value="1"/>
</dbReference>
<keyword evidence="5" id="KW-1185">Reference proteome</keyword>
<dbReference type="InterPro" id="IPR009061">
    <property type="entry name" value="DNA-bd_dom_put_sf"/>
</dbReference>
<keyword evidence="1" id="KW-0238">DNA-binding</keyword>
<dbReference type="SUPFAM" id="SSF46955">
    <property type="entry name" value="Putative DNA-binding domain"/>
    <property type="match status" value="1"/>
</dbReference>
<feature type="region of interest" description="Disordered" evidence="2">
    <location>
        <begin position="186"/>
        <end position="206"/>
    </location>
</feature>
<dbReference type="PRINTS" id="PR00040">
    <property type="entry name" value="HTHMERR"/>
</dbReference>
<comment type="caution">
    <text evidence="4">The sequence shown here is derived from an EMBL/GenBank/DDBJ whole genome shotgun (WGS) entry which is preliminary data.</text>
</comment>
<sequence>MTRYQIGELARMTGLTVRTIRFYSDSGLIPPTDRTAGGYRTYDSDALARLKLVRTLRDLGVDLPTAGRVLAREVSVTDVARAHADAIDAQMKTLRLRRAVLRAVAKGGEMELMNELARMSDEERQRILDDFFEEVFGPYELDPQFEQHMRSVRIELPDDPSTEQLEAWVELAKLVQDTDFRAAVKRMSQQHEEKRREGADLSPPQGDQMAAFNFAIAQTREALDAGIAPQSDEAREVVDRVNANWAEALGLPNDDSLVERLRELSDFADPRAERYWVLIAKINGWPAMPDHSRERAWLREAGQPFGWTSEILREPAGRPARSCGNEGGSSCLLCSKFSGACSARRSARPATTTRAATPTSSWTASGRRASCSSAPPRSSGPSGSSSATRRAASSRSSTRTRRTRTSWCCTSAARTTRCCWPCTIANSSAWARS</sequence>
<gene>
    <name evidence="4" type="ORF">SK571_07845</name>
</gene>
<evidence type="ECO:0000256" key="1">
    <source>
        <dbReference type="ARBA" id="ARBA00023125"/>
    </source>
</evidence>
<name>A0ABU4TMG5_9PSEU</name>